<evidence type="ECO:0000313" key="6">
    <source>
        <dbReference type="Proteomes" id="UP000224974"/>
    </source>
</evidence>
<accession>A0A2C6DJ72</accession>
<feature type="transmembrane region" description="Helical" evidence="1">
    <location>
        <begin position="7"/>
        <end position="26"/>
    </location>
</feature>
<reference evidence="2" key="2">
    <citation type="submission" date="2017-09" db="EMBL/GenBank/DDBJ databases">
        <title>FDA dAtabase for Regulatory Grade micrObial Sequences (FDA-ARGOS): Supporting development and validation of Infectious Disease Dx tests.</title>
        <authorList>
            <person name="Minogue T."/>
            <person name="Wolcott M."/>
            <person name="Wasieloski L."/>
            <person name="Aguilar W."/>
            <person name="Moore D."/>
            <person name="Tallon L.J."/>
            <person name="Sadzewicz L."/>
            <person name="Ott S."/>
            <person name="Zhao X."/>
            <person name="Nagaraj S."/>
            <person name="Vavikolanu K."/>
            <person name="Aluvathingal J."/>
            <person name="Nadendla S."/>
            <person name="Sichtig H."/>
        </authorList>
    </citation>
    <scope>NUCLEOTIDE SEQUENCE</scope>
    <source>
        <strain evidence="2">FDAARGOS_387</strain>
    </source>
</reference>
<keyword evidence="1" id="KW-1133">Transmembrane helix</keyword>
<evidence type="ECO:0000313" key="7">
    <source>
        <dbReference type="Proteomes" id="UP000373449"/>
    </source>
</evidence>
<dbReference type="EMBL" id="CAADJA010000002">
    <property type="protein sequence ID" value="VFS46961.1"/>
    <property type="molecule type" value="Genomic_DNA"/>
</dbReference>
<dbReference type="EMBL" id="PDDX01000001">
    <property type="protein sequence ID" value="PHI28851.1"/>
    <property type="molecule type" value="Genomic_DNA"/>
</dbReference>
<dbReference type="Proteomes" id="UP000373449">
    <property type="component" value="Unassembled WGS sequence"/>
</dbReference>
<evidence type="ECO:0000313" key="4">
    <source>
        <dbReference type="EMBL" id="VFS46961.1"/>
    </source>
</evidence>
<evidence type="ECO:0000313" key="2">
    <source>
        <dbReference type="EMBL" id="PHI28851.1"/>
    </source>
</evidence>
<dbReference type="EMBL" id="CAADJA010000002">
    <property type="protein sequence ID" value="VFS50769.1"/>
    <property type="molecule type" value="Genomic_DNA"/>
</dbReference>
<reference evidence="4 7" key="3">
    <citation type="submission" date="2019-03" db="EMBL/GenBank/DDBJ databases">
        <authorList>
            <consortium name="Pathogen Informatics"/>
        </authorList>
    </citation>
    <scope>NUCLEOTIDE SEQUENCE [LARGE SCALE GENOMIC DNA]</scope>
    <source>
        <strain evidence="4 7">NCTC12282</strain>
    </source>
</reference>
<protein>
    <submittedName>
        <fullName evidence="2">Uncharacterized protein</fullName>
    </submittedName>
</protein>
<proteinExistence type="predicted"/>
<evidence type="ECO:0000313" key="5">
    <source>
        <dbReference type="EMBL" id="VFS50769.1"/>
    </source>
</evidence>
<reference evidence="6" key="1">
    <citation type="submission" date="2017-09" db="EMBL/GenBank/DDBJ databases">
        <title>FDA dAtabase for Regulatory Grade micrObial Sequences (FDA-ARGOS): Supporting development and validation of Infectious Disease Dx tests.</title>
        <authorList>
            <person name="Minogue T."/>
            <person name="Wolcott M."/>
            <person name="Wasieloski L."/>
            <person name="Aguilar W."/>
            <person name="Moore D."/>
            <person name="Tallon L."/>
            <person name="Sadzewicz L."/>
            <person name="Ott S."/>
            <person name="Zhao X."/>
            <person name="Nagaraj S."/>
            <person name="Vavikolanu K."/>
            <person name="Aluvathingal J."/>
            <person name="Nadendla S."/>
            <person name="Sichtig H."/>
        </authorList>
    </citation>
    <scope>NUCLEOTIDE SEQUENCE [LARGE SCALE GENOMIC DNA]</scope>
    <source>
        <strain evidence="6">FDAARGOS_387</strain>
    </source>
</reference>
<dbReference type="STRING" id="1111728.GCA_000427805_03082"/>
<name>A0A2C6DJ72_9GAMM</name>
<evidence type="ECO:0000256" key="1">
    <source>
        <dbReference type="SAM" id="Phobius"/>
    </source>
</evidence>
<dbReference type="AlphaFoldDB" id="A0A2C6DJ72"/>
<keyword evidence="6" id="KW-1185">Reference proteome</keyword>
<evidence type="ECO:0000313" key="3">
    <source>
        <dbReference type="EMBL" id="PHI30887.1"/>
    </source>
</evidence>
<gene>
    <name evidence="2" type="ORF">CRN84_05765</name>
    <name evidence="3" type="ORF">CRN84_16855</name>
    <name evidence="4" type="ORF">NCTC12282_01891</name>
    <name evidence="5" type="ORF">NCTC12282_04676</name>
</gene>
<dbReference type="RefSeq" id="WP_029096160.1">
    <property type="nucleotide sequence ID" value="NZ_CAADJA010000002.1"/>
</dbReference>
<organism evidence="2 6">
    <name type="scientific">Budvicia aquatica</name>
    <dbReference type="NCBI Taxonomy" id="82979"/>
    <lineage>
        <taxon>Bacteria</taxon>
        <taxon>Pseudomonadati</taxon>
        <taxon>Pseudomonadota</taxon>
        <taxon>Gammaproteobacteria</taxon>
        <taxon>Enterobacterales</taxon>
        <taxon>Budviciaceae</taxon>
        <taxon>Budvicia</taxon>
    </lineage>
</organism>
<dbReference type="EMBL" id="PDDX01000001">
    <property type="protein sequence ID" value="PHI30887.1"/>
    <property type="molecule type" value="Genomic_DNA"/>
</dbReference>
<keyword evidence="1" id="KW-0812">Transmembrane</keyword>
<dbReference type="Proteomes" id="UP000224974">
    <property type="component" value="Unassembled WGS sequence"/>
</dbReference>
<sequence length="65" mass="6832">MNITLKLIMAATALIAVAGGVIFNHLNGNDDGDKSDLNESHDMAIRNIPSADSGAKQEPDALLNQ</sequence>
<keyword evidence="1" id="KW-0472">Membrane</keyword>